<keyword evidence="5" id="KW-0406">Ion transport</keyword>
<feature type="transmembrane region" description="Helical" evidence="11">
    <location>
        <begin position="411"/>
        <end position="431"/>
    </location>
</feature>
<dbReference type="Pfam" id="PF00654">
    <property type="entry name" value="Voltage_CLC"/>
    <property type="match status" value="1"/>
</dbReference>
<dbReference type="CDD" id="cd00400">
    <property type="entry name" value="Voltage_gated_ClC"/>
    <property type="match status" value="1"/>
</dbReference>
<protein>
    <submittedName>
        <fullName evidence="12">H+/Cl-antiporter ClcA</fullName>
    </submittedName>
</protein>
<organism evidence="12 13">
    <name type="scientific">Microbulbifer yueqingensis</name>
    <dbReference type="NCBI Taxonomy" id="658219"/>
    <lineage>
        <taxon>Bacteria</taxon>
        <taxon>Pseudomonadati</taxon>
        <taxon>Pseudomonadota</taxon>
        <taxon>Gammaproteobacteria</taxon>
        <taxon>Cellvibrionales</taxon>
        <taxon>Microbulbiferaceae</taxon>
        <taxon>Microbulbifer</taxon>
    </lineage>
</organism>
<dbReference type="PANTHER" id="PTHR43427:SF6">
    <property type="entry name" value="CHLORIDE CHANNEL PROTEIN CLC-E"/>
    <property type="match status" value="1"/>
</dbReference>
<dbReference type="RefSeq" id="WP_245720696.1">
    <property type="nucleotide sequence ID" value="NZ_FNFH01000005.1"/>
</dbReference>
<dbReference type="AlphaFoldDB" id="A0A1G9CCP4"/>
<keyword evidence="6 11" id="KW-0472">Membrane</keyword>
<evidence type="ECO:0000256" key="9">
    <source>
        <dbReference type="ARBA" id="ARBA00023303"/>
    </source>
</evidence>
<keyword evidence="4 11" id="KW-1133">Transmembrane helix</keyword>
<proteinExistence type="predicted"/>
<feature type="transmembrane region" description="Helical" evidence="11">
    <location>
        <begin position="378"/>
        <end position="404"/>
    </location>
</feature>
<dbReference type="Proteomes" id="UP000199305">
    <property type="component" value="Unassembled WGS sequence"/>
</dbReference>
<gene>
    <name evidence="12" type="ORF">SAMN05216212_2462</name>
</gene>
<keyword evidence="3 11" id="KW-0812">Transmembrane</keyword>
<feature type="transmembrane region" description="Helical" evidence="11">
    <location>
        <begin position="35"/>
        <end position="61"/>
    </location>
</feature>
<evidence type="ECO:0000256" key="2">
    <source>
        <dbReference type="ARBA" id="ARBA00022448"/>
    </source>
</evidence>
<keyword evidence="9" id="KW-0407">Ion channel</keyword>
<dbReference type="GO" id="GO:0034707">
    <property type="term" value="C:chloride channel complex"/>
    <property type="evidence" value="ECO:0007669"/>
    <property type="project" value="UniProtKB-KW"/>
</dbReference>
<evidence type="ECO:0000256" key="8">
    <source>
        <dbReference type="ARBA" id="ARBA00023214"/>
    </source>
</evidence>
<evidence type="ECO:0000256" key="4">
    <source>
        <dbReference type="ARBA" id="ARBA00022989"/>
    </source>
</evidence>
<dbReference type="InterPro" id="IPR050368">
    <property type="entry name" value="ClC-type_chloride_channel"/>
</dbReference>
<dbReference type="EMBL" id="FNFH01000005">
    <property type="protein sequence ID" value="SDK49366.1"/>
    <property type="molecule type" value="Genomic_DNA"/>
</dbReference>
<feature type="transmembrane region" description="Helical" evidence="11">
    <location>
        <begin position="346"/>
        <end position="366"/>
    </location>
</feature>
<dbReference type="PANTHER" id="PTHR43427">
    <property type="entry name" value="CHLORIDE CHANNEL PROTEIN CLC-E"/>
    <property type="match status" value="1"/>
</dbReference>
<dbReference type="SUPFAM" id="SSF81340">
    <property type="entry name" value="Clc chloride channel"/>
    <property type="match status" value="1"/>
</dbReference>
<evidence type="ECO:0000256" key="11">
    <source>
        <dbReference type="SAM" id="Phobius"/>
    </source>
</evidence>
<evidence type="ECO:0000256" key="6">
    <source>
        <dbReference type="ARBA" id="ARBA00023136"/>
    </source>
</evidence>
<reference evidence="13" key="1">
    <citation type="submission" date="2016-10" db="EMBL/GenBank/DDBJ databases">
        <authorList>
            <person name="Varghese N."/>
            <person name="Submissions S."/>
        </authorList>
    </citation>
    <scope>NUCLEOTIDE SEQUENCE [LARGE SCALE GENOMIC DNA]</scope>
    <source>
        <strain evidence="13">CGMCC 1.10658</strain>
    </source>
</reference>
<dbReference type="InterPro" id="IPR014743">
    <property type="entry name" value="Cl-channel_core"/>
</dbReference>
<feature type="region of interest" description="Disordered" evidence="10">
    <location>
        <begin position="520"/>
        <end position="542"/>
    </location>
</feature>
<evidence type="ECO:0000256" key="7">
    <source>
        <dbReference type="ARBA" id="ARBA00023173"/>
    </source>
</evidence>
<sequence length="607" mass="64853">MPQKSRPTSKKKLQTWPPRERGLEKWRLQLSSQDALAPLLAMALLTGILAGMVTVAFRLFSEIPAELFLAVPERYETLPPLWRFALPLAGALVLAAVYHLLRSGIRHVGVVHVIDRLHNHQAHMPLGNALLQFFAGAIALVSGQSVGREGPAVHLGAASGSWMARKLRLPNNSVRSLLGCGVAAAIAASFNTPLAGVVFAMEVVMLEYSVAGFLPVILAAVAGSAVTQLAFGNEPAFNVPAIQLSSLAELPILLLCAIVIGTLAALFIRAQRRLAPLQRRSPALRFLAVGLVTGTLGIWVPEILGAGYDTLELAMLGDIALGTLIVIVAAKLVATAFASGLGIPGGVIGPSLFLGACLGGIAGSLTNLWLGEYTASPGFYAMVGMAAMMAALLDAPLAALLAILELTYNPNVLFPGMMMIVVACLVSRYFFSAEGIFQETLRALDKSGTPSWRAQMLSRVGVASVMERRFVVAPQKVGKDQAERLIQRHPQWILVELPDEPAHQLLRAADLATFLQRVKERQEEEAETGGSEPGENGELPPVDLLQLPGERYVLAALNWRSTLLEAQQKLEASGADALYISRGYAGALDKDASGIILPADIDNFYRK</sequence>
<keyword evidence="7" id="KW-0869">Chloride channel</keyword>
<keyword evidence="2" id="KW-0813">Transport</keyword>
<evidence type="ECO:0000313" key="13">
    <source>
        <dbReference type="Proteomes" id="UP000199305"/>
    </source>
</evidence>
<evidence type="ECO:0000256" key="1">
    <source>
        <dbReference type="ARBA" id="ARBA00004141"/>
    </source>
</evidence>
<dbReference type="Gene3D" id="1.10.3080.10">
    <property type="entry name" value="Clc chloride channel"/>
    <property type="match status" value="1"/>
</dbReference>
<feature type="transmembrane region" description="Helical" evidence="11">
    <location>
        <begin position="176"/>
        <end position="201"/>
    </location>
</feature>
<feature type="transmembrane region" description="Helical" evidence="11">
    <location>
        <begin position="282"/>
        <end position="301"/>
    </location>
</feature>
<evidence type="ECO:0000313" key="12">
    <source>
        <dbReference type="EMBL" id="SDK49366.1"/>
    </source>
</evidence>
<evidence type="ECO:0000256" key="5">
    <source>
        <dbReference type="ARBA" id="ARBA00023065"/>
    </source>
</evidence>
<name>A0A1G9CCP4_9GAMM</name>
<feature type="transmembrane region" description="Helical" evidence="11">
    <location>
        <begin position="313"/>
        <end position="334"/>
    </location>
</feature>
<feature type="transmembrane region" description="Helical" evidence="11">
    <location>
        <begin position="208"/>
        <end position="231"/>
    </location>
</feature>
<comment type="subcellular location">
    <subcellularLocation>
        <location evidence="1">Membrane</location>
        <topology evidence="1">Multi-pass membrane protein</topology>
    </subcellularLocation>
</comment>
<feature type="transmembrane region" description="Helical" evidence="11">
    <location>
        <begin position="81"/>
        <end position="101"/>
    </location>
</feature>
<dbReference type="PRINTS" id="PR00762">
    <property type="entry name" value="CLCHANNEL"/>
</dbReference>
<dbReference type="InterPro" id="IPR001807">
    <property type="entry name" value="ClC"/>
</dbReference>
<feature type="transmembrane region" description="Helical" evidence="11">
    <location>
        <begin position="251"/>
        <end position="270"/>
    </location>
</feature>
<keyword evidence="8" id="KW-0868">Chloride</keyword>
<dbReference type="STRING" id="658219.SAMN05216212_2462"/>
<keyword evidence="13" id="KW-1185">Reference proteome</keyword>
<feature type="transmembrane region" description="Helical" evidence="11">
    <location>
        <begin position="122"/>
        <end position="141"/>
    </location>
</feature>
<dbReference type="GO" id="GO:0005254">
    <property type="term" value="F:chloride channel activity"/>
    <property type="evidence" value="ECO:0007669"/>
    <property type="project" value="UniProtKB-KW"/>
</dbReference>
<evidence type="ECO:0000256" key="10">
    <source>
        <dbReference type="SAM" id="MobiDB-lite"/>
    </source>
</evidence>
<evidence type="ECO:0000256" key="3">
    <source>
        <dbReference type="ARBA" id="ARBA00022692"/>
    </source>
</evidence>
<accession>A0A1G9CCP4</accession>